<dbReference type="SMART" id="SM00332">
    <property type="entry name" value="PP2Cc"/>
    <property type="match status" value="1"/>
</dbReference>
<feature type="domain" description="PPM-type phosphatase" evidence="1">
    <location>
        <begin position="5"/>
        <end position="237"/>
    </location>
</feature>
<dbReference type="GO" id="GO:0004722">
    <property type="term" value="F:protein serine/threonine phosphatase activity"/>
    <property type="evidence" value="ECO:0007669"/>
    <property type="project" value="InterPro"/>
</dbReference>
<evidence type="ECO:0000259" key="1">
    <source>
        <dbReference type="PROSITE" id="PS51746"/>
    </source>
</evidence>
<dbReference type="PROSITE" id="PS51746">
    <property type="entry name" value="PPM_2"/>
    <property type="match status" value="1"/>
</dbReference>
<dbReference type="InterPro" id="IPR001932">
    <property type="entry name" value="PPM-type_phosphatase-like_dom"/>
</dbReference>
<dbReference type="Gene3D" id="3.60.40.10">
    <property type="entry name" value="PPM-type phosphatase domain"/>
    <property type="match status" value="1"/>
</dbReference>
<dbReference type="HOGENOM" id="CLU_034545_0_3_6"/>
<dbReference type="InterPro" id="IPR036457">
    <property type="entry name" value="PPM-type-like_dom_sf"/>
</dbReference>
<dbReference type="InterPro" id="IPR015655">
    <property type="entry name" value="PP2C"/>
</dbReference>
<reference evidence="2 3" key="1">
    <citation type="journal article" date="2009" name="PLoS ONE">
        <title>The complete genome of Teredinibacter turnerae T7901: an intracellular endosymbiont of marine wood-boring bivalves (shipworms).</title>
        <authorList>
            <person name="Yang J.C."/>
            <person name="Madupu R."/>
            <person name="Durkin A.S."/>
            <person name="Ekborg N.A."/>
            <person name="Pedamallu C.S."/>
            <person name="Hostetler J.B."/>
            <person name="Radune D."/>
            <person name="Toms B.S."/>
            <person name="Henrissat B."/>
            <person name="Coutinho P.M."/>
            <person name="Schwarz S."/>
            <person name="Field L."/>
            <person name="Trindade-Silva A.E."/>
            <person name="Soares C.A.G."/>
            <person name="Elshahawi S."/>
            <person name="Hanora A."/>
            <person name="Schmidt E.W."/>
            <person name="Haygood M.G."/>
            <person name="Posfai J."/>
            <person name="Benner J."/>
            <person name="Madinger C."/>
            <person name="Nove J."/>
            <person name="Anton B."/>
            <person name="Chaudhary K."/>
            <person name="Foster J."/>
            <person name="Holman A."/>
            <person name="Kumar S."/>
            <person name="Lessard P.A."/>
            <person name="Luyten Y.A."/>
            <person name="Slatko B."/>
            <person name="Wood N."/>
            <person name="Wu B."/>
            <person name="Teplitski M."/>
            <person name="Mougous J.D."/>
            <person name="Ward N."/>
            <person name="Eisen J.A."/>
            <person name="Badger J.H."/>
            <person name="Distel D.L."/>
        </authorList>
    </citation>
    <scope>NUCLEOTIDE SEQUENCE [LARGE SCALE GENOMIC DNA]</scope>
    <source>
        <strain evidence="3">ATCC 39867 / T7901</strain>
    </source>
</reference>
<evidence type="ECO:0000313" key="3">
    <source>
        <dbReference type="Proteomes" id="UP000009080"/>
    </source>
</evidence>
<dbReference type="Pfam" id="PF13672">
    <property type="entry name" value="PP2C_2"/>
    <property type="match status" value="1"/>
</dbReference>
<gene>
    <name evidence="2" type="ordered locus">TERTU_2414</name>
</gene>
<sequence>MFLTEYCAVTDVGLQRNNNEDCHISLPLQGLWVVADGMGGHAAGEVASSIACNTLREAFLGGASLADAVQTSHKAILDAADAGVGGAGMGSTVVALASSQDRFQLAWVGDSRAYLFTTSSETPFRQLTKDHSYVQMLLDSGAITPEEFTTHPEKNIITQCLGALDLPEVNVGLFDAQWQPGDWLLLCSDGLTDAVSDDDIAASLKQANSVAAATAALLEAALKNGGRDNITIQLIQAPNKLQQRFQQLAGSISRNLR</sequence>
<organism evidence="2 3">
    <name type="scientific">Teredinibacter turnerae (strain ATCC 39867 / T7901)</name>
    <dbReference type="NCBI Taxonomy" id="377629"/>
    <lineage>
        <taxon>Bacteria</taxon>
        <taxon>Pseudomonadati</taxon>
        <taxon>Pseudomonadota</taxon>
        <taxon>Gammaproteobacteria</taxon>
        <taxon>Cellvibrionales</taxon>
        <taxon>Cellvibrionaceae</taxon>
        <taxon>Teredinibacter</taxon>
    </lineage>
</organism>
<dbReference type="STRING" id="377629.TERTU_2414"/>
<dbReference type="eggNOG" id="COG0631">
    <property type="taxonomic scope" value="Bacteria"/>
</dbReference>
<dbReference type="KEGG" id="ttu:TERTU_2414"/>
<evidence type="ECO:0000313" key="2">
    <source>
        <dbReference type="EMBL" id="ACR10715.1"/>
    </source>
</evidence>
<dbReference type="PANTHER" id="PTHR47992">
    <property type="entry name" value="PROTEIN PHOSPHATASE"/>
    <property type="match status" value="1"/>
</dbReference>
<dbReference type="Proteomes" id="UP000009080">
    <property type="component" value="Chromosome"/>
</dbReference>
<proteinExistence type="predicted"/>
<dbReference type="CDD" id="cd00143">
    <property type="entry name" value="PP2Cc"/>
    <property type="match status" value="1"/>
</dbReference>
<keyword evidence="3" id="KW-1185">Reference proteome</keyword>
<dbReference type="EMBL" id="CP001614">
    <property type="protein sequence ID" value="ACR10715.1"/>
    <property type="molecule type" value="Genomic_DNA"/>
</dbReference>
<dbReference type="AlphaFoldDB" id="C5BKX9"/>
<dbReference type="OrthoDB" id="9801841at2"/>
<name>C5BKX9_TERTT</name>
<protein>
    <submittedName>
        <fullName evidence="2">Protein phosphatase 2C domain protein</fullName>
    </submittedName>
</protein>
<dbReference type="RefSeq" id="WP_015816827.1">
    <property type="nucleotide sequence ID" value="NC_012997.1"/>
</dbReference>
<dbReference type="SMART" id="SM00331">
    <property type="entry name" value="PP2C_SIG"/>
    <property type="match status" value="1"/>
</dbReference>
<accession>C5BKX9</accession>
<dbReference type="SUPFAM" id="SSF81606">
    <property type="entry name" value="PP2C-like"/>
    <property type="match status" value="1"/>
</dbReference>